<feature type="transmembrane region" description="Helical" evidence="1">
    <location>
        <begin position="42"/>
        <end position="60"/>
    </location>
</feature>
<dbReference type="PANTHER" id="PTHR34989:SF1">
    <property type="entry name" value="PROTEIN HDED"/>
    <property type="match status" value="1"/>
</dbReference>
<dbReference type="EMBL" id="JAKIKT010000001">
    <property type="protein sequence ID" value="MCL2912343.1"/>
    <property type="molecule type" value="Genomic_DNA"/>
</dbReference>
<protein>
    <submittedName>
        <fullName evidence="2">DUF308 domain-containing protein</fullName>
    </submittedName>
</protein>
<dbReference type="Pfam" id="PF03729">
    <property type="entry name" value="DUF308"/>
    <property type="match status" value="1"/>
</dbReference>
<keyword evidence="1" id="KW-0812">Transmembrane</keyword>
<keyword evidence="1" id="KW-0472">Membrane</keyword>
<dbReference type="InterPro" id="IPR052712">
    <property type="entry name" value="Acid_resist_chaperone_HdeD"/>
</dbReference>
<evidence type="ECO:0000313" key="3">
    <source>
        <dbReference type="Proteomes" id="UP001202831"/>
    </source>
</evidence>
<feature type="transmembrane region" description="Helical" evidence="1">
    <location>
        <begin position="67"/>
        <end position="86"/>
    </location>
</feature>
<keyword evidence="3" id="KW-1185">Reference proteome</keyword>
<gene>
    <name evidence="2" type="ORF">L2725_00855</name>
</gene>
<evidence type="ECO:0000256" key="1">
    <source>
        <dbReference type="SAM" id="Phobius"/>
    </source>
</evidence>
<organism evidence="2 3">
    <name type="scientific">Shewanella corallii</name>
    <dbReference type="NCBI Taxonomy" id="560080"/>
    <lineage>
        <taxon>Bacteria</taxon>
        <taxon>Pseudomonadati</taxon>
        <taxon>Pseudomonadota</taxon>
        <taxon>Gammaproteobacteria</taxon>
        <taxon>Alteromonadales</taxon>
        <taxon>Shewanellaceae</taxon>
        <taxon>Shewanella</taxon>
    </lineage>
</organism>
<evidence type="ECO:0000313" key="2">
    <source>
        <dbReference type="EMBL" id="MCL2912343.1"/>
    </source>
</evidence>
<dbReference type="Proteomes" id="UP001202831">
    <property type="component" value="Unassembled WGS sequence"/>
</dbReference>
<keyword evidence="1" id="KW-1133">Transmembrane helix</keyword>
<feature type="transmembrane region" description="Helical" evidence="1">
    <location>
        <begin position="92"/>
        <end position="115"/>
    </location>
</feature>
<name>A0ABT0N1L9_9GAMM</name>
<comment type="caution">
    <text evidence="2">The sequence shown here is derived from an EMBL/GenBank/DDBJ whole genome shotgun (WGS) entry which is preliminary data.</text>
</comment>
<sequence>MMTADRLLHKAYKTSKTWGYVTIVLGILALALPLAMGLAVAALFAIALVAVGVVQLLAAWPGEGRGLSFRLVWAVLTLVAGLYMLINPGVSLATLTLFLGSYFLVDGIANILAAFQLKPRHGWGYVAMGGLSSLILALIILVQWPVSSEFVIGILIGIKLLILGITMVALAKTAEKQLSQIQPEPQEKEVNPQD</sequence>
<dbReference type="InterPro" id="IPR005325">
    <property type="entry name" value="DUF308_memb"/>
</dbReference>
<proteinExistence type="predicted"/>
<feature type="transmembrane region" description="Helical" evidence="1">
    <location>
        <begin position="122"/>
        <end position="144"/>
    </location>
</feature>
<dbReference type="RefSeq" id="WP_249247125.1">
    <property type="nucleotide sequence ID" value="NZ_JAKIKT010000001.1"/>
</dbReference>
<feature type="transmembrane region" description="Helical" evidence="1">
    <location>
        <begin position="150"/>
        <end position="171"/>
    </location>
</feature>
<feature type="transmembrane region" description="Helical" evidence="1">
    <location>
        <begin position="18"/>
        <end position="36"/>
    </location>
</feature>
<accession>A0ABT0N1L9</accession>
<dbReference type="PANTHER" id="PTHR34989">
    <property type="entry name" value="PROTEIN HDED"/>
    <property type="match status" value="1"/>
</dbReference>
<reference evidence="2 3" key="1">
    <citation type="submission" date="2022-01" db="EMBL/GenBank/DDBJ databases">
        <title>Whole genome-based taxonomy of the Shewanellaceae.</title>
        <authorList>
            <person name="Martin-Rodriguez A.J."/>
        </authorList>
    </citation>
    <scope>NUCLEOTIDE SEQUENCE [LARGE SCALE GENOMIC DNA]</scope>
    <source>
        <strain evidence="2 3">DSM 21332</strain>
    </source>
</reference>